<proteinExistence type="predicted"/>
<evidence type="ECO:0000256" key="1">
    <source>
        <dbReference type="SAM" id="Phobius"/>
    </source>
</evidence>
<reference evidence="2" key="1">
    <citation type="submission" date="2009-09" db="EMBL/GenBank/DDBJ databases">
        <authorList>
            <person name="Weinstock G."/>
            <person name="Sodergren E."/>
            <person name="Clifton S."/>
            <person name="Fulton L."/>
            <person name="Fulton B."/>
            <person name="Courtney L."/>
            <person name="Fronick C."/>
            <person name="Harrison M."/>
            <person name="Strong C."/>
            <person name="Farmer C."/>
            <person name="Delahaunty K."/>
            <person name="Markovic C."/>
            <person name="Hall O."/>
            <person name="Minx P."/>
            <person name="Tomlinson C."/>
            <person name="Mitreva M."/>
            <person name="Nelson J."/>
            <person name="Hou S."/>
            <person name="Wollam A."/>
            <person name="Pepin K.H."/>
            <person name="Johnson M."/>
            <person name="Bhonagiri V."/>
            <person name="Nash W.E."/>
            <person name="Warren W."/>
            <person name="Chinwalla A."/>
            <person name="Mardis E.R."/>
            <person name="Wilson R.K."/>
        </authorList>
    </citation>
    <scope>NUCLEOTIDE SEQUENCE [LARGE SCALE GENOMIC DNA]</scope>
    <source>
        <strain evidence="2">DSM 20583</strain>
    </source>
</reference>
<accession>C9L992</accession>
<feature type="transmembrane region" description="Helical" evidence="1">
    <location>
        <begin position="37"/>
        <end position="56"/>
    </location>
</feature>
<evidence type="ECO:0000313" key="3">
    <source>
        <dbReference type="Proteomes" id="UP000003755"/>
    </source>
</evidence>
<keyword evidence="1" id="KW-0472">Membrane</keyword>
<dbReference type="RefSeq" id="WP_003022014.1">
    <property type="nucleotide sequence ID" value="NZ_CP022413.2"/>
</dbReference>
<feature type="transmembrane region" description="Helical" evidence="1">
    <location>
        <begin position="7"/>
        <end position="25"/>
    </location>
</feature>
<dbReference type="AlphaFoldDB" id="C9L992"/>
<keyword evidence="1" id="KW-1133">Transmembrane helix</keyword>
<name>C9L992_BLAHA</name>
<dbReference type="HOGENOM" id="CLU_1893520_0_0_9"/>
<organism evidence="2 3">
    <name type="scientific">Blautia hansenii DSM 20583</name>
    <dbReference type="NCBI Taxonomy" id="537007"/>
    <lineage>
        <taxon>Bacteria</taxon>
        <taxon>Bacillati</taxon>
        <taxon>Bacillota</taxon>
        <taxon>Clostridia</taxon>
        <taxon>Lachnospirales</taxon>
        <taxon>Lachnospiraceae</taxon>
        <taxon>Blautia</taxon>
    </lineage>
</organism>
<dbReference type="EMBL" id="ABYU02000027">
    <property type="protein sequence ID" value="EEX21238.1"/>
    <property type="molecule type" value="Genomic_DNA"/>
</dbReference>
<dbReference type="Proteomes" id="UP000003755">
    <property type="component" value="Unassembled WGS sequence"/>
</dbReference>
<feature type="transmembrane region" description="Helical" evidence="1">
    <location>
        <begin position="99"/>
        <end position="118"/>
    </location>
</feature>
<keyword evidence="3" id="KW-1185">Reference proteome</keyword>
<protein>
    <submittedName>
        <fullName evidence="2">Uncharacterized protein</fullName>
    </submittedName>
</protein>
<keyword evidence="1" id="KW-0812">Transmembrane</keyword>
<comment type="caution">
    <text evidence="2">The sequence shown here is derived from an EMBL/GenBank/DDBJ whole genome shotgun (WGS) entry which is preliminary data.</text>
</comment>
<dbReference type="KEGG" id="bhan:CGC63_14905"/>
<feature type="transmembrane region" description="Helical" evidence="1">
    <location>
        <begin position="68"/>
        <end position="87"/>
    </location>
</feature>
<gene>
    <name evidence="2" type="ORF">BLAHAN_05974</name>
</gene>
<sequence>MRKNLKKLFTFIVYAFFIIGIHYYVEVGSILPAMTLYFIYVLGGCSIINFFAGRIFQKLNGIKTFLGRIFYALLVCFVVFFACYLLYNHFGHTWHLSTAFRSDTYIIVSLSTLGFFLGELYQYKKEKKNTLTAS</sequence>
<evidence type="ECO:0000313" key="2">
    <source>
        <dbReference type="EMBL" id="EEX21238.1"/>
    </source>
</evidence>